<name>A0AA43TWV0_9LECA</name>
<reference evidence="2" key="1">
    <citation type="journal article" date="2023" name="Genome Biol. Evol.">
        <title>First Whole Genome Sequence and Flow Cytometry Genome Size Data for the Lichen-Forming Fungus Ramalina farinacea (Ascomycota).</title>
        <authorList>
            <person name="Llewellyn T."/>
            <person name="Mian S."/>
            <person name="Hill R."/>
            <person name="Leitch I.J."/>
            <person name="Gaya E."/>
        </authorList>
    </citation>
    <scope>NUCLEOTIDE SEQUENCE</scope>
    <source>
        <strain evidence="2">LIQ254RAFAR</strain>
    </source>
</reference>
<sequence>MEDPGYQDVCYVATSGEVPPPFDKETMEKLHIEANRAENVSRHKFEAEKQVCKAQEKETRQDHIPKIEDHVKTKVKEQEEHCLSKSISGNIEDAQLHINNKNTPANDSPRRNTANGLHSTLGELKDVEQQQQPIAHHTAKACQDAPNEVSAPDTKHPRVQRPRNSTKPVRKAISAGDEEFARQQAELNLIDAELRRSIEELFGNQDLEQSLSHNSNRGEPQNAEKREGTEKIYRQPKDSLDRASQSALKESEGVDEVLSIRTLTLSIL</sequence>
<protein>
    <submittedName>
        <fullName evidence="2">Uncharacterized protein</fullName>
    </submittedName>
</protein>
<evidence type="ECO:0000256" key="1">
    <source>
        <dbReference type="SAM" id="MobiDB-lite"/>
    </source>
</evidence>
<evidence type="ECO:0000313" key="2">
    <source>
        <dbReference type="EMBL" id="MDI1487262.1"/>
    </source>
</evidence>
<proteinExistence type="predicted"/>
<evidence type="ECO:0000313" key="3">
    <source>
        <dbReference type="Proteomes" id="UP001161017"/>
    </source>
</evidence>
<feature type="region of interest" description="Disordered" evidence="1">
    <location>
        <begin position="206"/>
        <end position="251"/>
    </location>
</feature>
<feature type="compositionally biased region" description="Polar residues" evidence="1">
    <location>
        <begin position="206"/>
        <end position="219"/>
    </location>
</feature>
<organism evidence="2 3">
    <name type="scientific">Ramalina farinacea</name>
    <dbReference type="NCBI Taxonomy" id="258253"/>
    <lineage>
        <taxon>Eukaryota</taxon>
        <taxon>Fungi</taxon>
        <taxon>Dikarya</taxon>
        <taxon>Ascomycota</taxon>
        <taxon>Pezizomycotina</taxon>
        <taxon>Lecanoromycetes</taxon>
        <taxon>OSLEUM clade</taxon>
        <taxon>Lecanoromycetidae</taxon>
        <taxon>Lecanorales</taxon>
        <taxon>Lecanorineae</taxon>
        <taxon>Ramalinaceae</taxon>
        <taxon>Ramalina</taxon>
    </lineage>
</organism>
<dbReference type="Proteomes" id="UP001161017">
    <property type="component" value="Unassembled WGS sequence"/>
</dbReference>
<dbReference type="EMBL" id="JAPUFD010000005">
    <property type="protein sequence ID" value="MDI1487262.1"/>
    <property type="molecule type" value="Genomic_DNA"/>
</dbReference>
<gene>
    <name evidence="2" type="ORF">OHK93_006531</name>
</gene>
<accession>A0AA43TWV0</accession>
<dbReference type="AlphaFoldDB" id="A0AA43TWV0"/>
<comment type="caution">
    <text evidence="2">The sequence shown here is derived from an EMBL/GenBank/DDBJ whole genome shotgun (WGS) entry which is preliminary data.</text>
</comment>
<feature type="compositionally biased region" description="Basic and acidic residues" evidence="1">
    <location>
        <begin position="222"/>
        <end position="241"/>
    </location>
</feature>
<feature type="region of interest" description="Disordered" evidence="1">
    <location>
        <begin position="130"/>
        <end position="177"/>
    </location>
</feature>
<keyword evidence="3" id="KW-1185">Reference proteome</keyword>